<proteinExistence type="predicted"/>
<dbReference type="EMBL" id="JAVDSG010000001">
    <property type="protein sequence ID" value="MDR6595311.1"/>
    <property type="molecule type" value="Genomic_DNA"/>
</dbReference>
<evidence type="ECO:0000313" key="1">
    <source>
        <dbReference type="EMBL" id="MDR6595311.1"/>
    </source>
</evidence>
<dbReference type="Proteomes" id="UP001268819">
    <property type="component" value="Unassembled WGS sequence"/>
</dbReference>
<protein>
    <submittedName>
        <fullName evidence="1">Uncharacterized protein</fullName>
    </submittedName>
</protein>
<name>A0ABU1PXY8_9PSEU</name>
<evidence type="ECO:0000313" key="2">
    <source>
        <dbReference type="Proteomes" id="UP001268819"/>
    </source>
</evidence>
<comment type="caution">
    <text evidence="1">The sequence shown here is derived from an EMBL/GenBank/DDBJ whole genome shotgun (WGS) entry which is preliminary data.</text>
</comment>
<sequence>MARLRPTAHVAAVPTATVPPCRLLDPGVLKESP</sequence>
<keyword evidence="2" id="KW-1185">Reference proteome</keyword>
<reference evidence="1 2" key="1">
    <citation type="submission" date="2023-07" db="EMBL/GenBank/DDBJ databases">
        <title>Sequencing the genomes of 1000 actinobacteria strains.</title>
        <authorList>
            <person name="Klenk H.-P."/>
        </authorList>
    </citation>
    <scope>NUCLEOTIDE SEQUENCE [LARGE SCALE GENOMIC DNA]</scope>
    <source>
        <strain evidence="1 2">DSM 43749</strain>
    </source>
</reference>
<organism evidence="1 2">
    <name type="scientific">Saccharothrix longispora</name>
    <dbReference type="NCBI Taxonomy" id="33920"/>
    <lineage>
        <taxon>Bacteria</taxon>
        <taxon>Bacillati</taxon>
        <taxon>Actinomycetota</taxon>
        <taxon>Actinomycetes</taxon>
        <taxon>Pseudonocardiales</taxon>
        <taxon>Pseudonocardiaceae</taxon>
        <taxon>Saccharothrix</taxon>
    </lineage>
</organism>
<gene>
    <name evidence="1" type="ORF">J2S66_003695</name>
</gene>
<accession>A0ABU1PXY8</accession>